<feature type="binding site" evidence="10">
    <location>
        <position position="33"/>
    </location>
    <ligand>
        <name>Ca(2+)</name>
        <dbReference type="ChEBI" id="CHEBI:29108"/>
        <label>1</label>
    </ligand>
</feature>
<evidence type="ECO:0000256" key="8">
    <source>
        <dbReference type="ARBA" id="ARBA00023157"/>
    </source>
</evidence>
<feature type="disulfide bond" evidence="11">
    <location>
        <begin position="108"/>
        <end position="119"/>
    </location>
</feature>
<dbReference type="GO" id="GO:0031012">
    <property type="term" value="C:extracellular matrix"/>
    <property type="evidence" value="ECO:0007669"/>
    <property type="project" value="TreeGrafter"/>
</dbReference>
<evidence type="ECO:0000259" key="12">
    <source>
        <dbReference type="Pfam" id="PF05986"/>
    </source>
</evidence>
<dbReference type="Gene3D" id="3.40.1620.60">
    <property type="match status" value="1"/>
</dbReference>
<dbReference type="SMART" id="SM00209">
    <property type="entry name" value="TSP1"/>
    <property type="match status" value="9"/>
</dbReference>
<evidence type="ECO:0000256" key="2">
    <source>
        <dbReference type="ARBA" id="ARBA00022525"/>
    </source>
</evidence>
<dbReference type="Ensembl" id="ENSECRT00000014322.1">
    <property type="protein sequence ID" value="ENSECRP00000014078.1"/>
    <property type="gene ID" value="ENSECRG00000009338.1"/>
</dbReference>
<evidence type="ECO:0000256" key="9">
    <source>
        <dbReference type="ARBA" id="ARBA00023180"/>
    </source>
</evidence>
<comment type="subcellular location">
    <subcellularLocation>
        <location evidence="1">Secreted</location>
    </subcellularLocation>
</comment>
<accession>A0A8C4SAN2</accession>
<dbReference type="PANTHER" id="PTHR13723">
    <property type="entry name" value="ADAMTS A DISINTEGRIN AND METALLOPROTEASE WITH THROMBOSPONDIN MOTIFS PROTEASE"/>
    <property type="match status" value="1"/>
</dbReference>
<dbReference type="SUPFAM" id="SSF49854">
    <property type="entry name" value="Spermadhesin, CUB domain"/>
    <property type="match status" value="1"/>
</dbReference>
<sequence length="1254" mass="137157">MASEGGYNSVDLSWSQCSRDQFLVFLSQGKANCLSDLPDLEGSLPGWKPGLYYGADDQCKIAFGRGARACTFQRTDIDVCRVLSCHTNPSDHSSCTRMLIPLLDGTECGPNKWCLKGRCVSPQEVRSLLPVNGAWSGWTALSLCSRTCGGGVTFRRRQCNNPRPAFGGHKCEGKHLEAKLCNRQPCLTTQVDFMAEQCSQTNTEPLFLTARVPSYHKWTPTLGFATGDAQCKFLCRSEGKNFMMSRGSQFIDGTRCELGSPTLRAPVGICVAGECREFGCDGDLDSEQVLDVCGVCGGNGSSCTEVTGGYSEGRSREYVTFLTLPLNATTVHVVNNRSLFTHLAIKIKSQYVLAGKGSISMNRTHPSTLEDLCMDYKLYLTTGSLPNSEELFIRGPVEDETQIQVFRKYDKEYGEITNPNITYSYYLPTIKSTFSWLAVTTACSVTCGGGVQKTSYTCADAGTKERVEEEKCKGIPQPAVKHQLCNVRPCPPRWEAGEFGPCSISCGGGVRMRPLRCLRKEKELTVKLPHHKCPRETMPVLTEVCGIAPCPASWRAQDQGPCSATCGGGVLPLHIYCARDAGAQEEALPDEDCGHLPRLEAFEGCGTAACPPRWSVSHVGNCSAICGPGVTPQTSICVQSVDGSDIEVDHALCPSAEKPLEFLPCVVSVCPVGWDSWHSSEAVQFKMTKSKDPIYLEEHPVYVWSPVTGPCSETCGGGLSEIHYVCVEHRSKNPMLEELCDETSRPETRQETCNPEPCPPQWEVQAFGPCSASCGQGMAMRTVRCVRMTSSAMVGQLESVCDGLPKPTERESCQAGPCPARWRYQSGACSASCGGGLMRRVLYCVHDGDGSEEVLPNEECSTMSKPEELETCNPEPCPPRWKASETTSCSSSCGFGVAERIVACVQFHQGVDTEVDEARCPVTEKPPSVVPCMITVCPFSWEAQNWTECSVSCGYGVQSRMVSCIGQAVQQPLSPLFCMHLPKPITLQGCQRPSCPVPIAITPSSVPRTSNAPATAIYGPPSVTPTLAPRRLTNDSYSPCGELLLEDAGVVDLRDVGRRDCLLSVGRPLGEVLEVKVVSSSLNCKEREFVLFYEQLMLLKKCERLTGYTITSRSNVLMIRQGRLAPGRGILLHYWSKAATKRHHSDCDVQLFGVTGKIVNPIQSQALGHQSCRTFVNVAPRRRIEIRALSMNMAAQVNGSYILIRDVDIMRTWVFHGNSLFFWRSSGSRAEIEFHGEYLRRLGTFHGEFSAIEP</sequence>
<dbReference type="PROSITE" id="PS50092">
    <property type="entry name" value="TSP1"/>
    <property type="match status" value="8"/>
</dbReference>
<keyword evidence="9" id="KW-0325">Glycoprotein</keyword>
<dbReference type="InterPro" id="IPR000884">
    <property type="entry name" value="TSP1_rpt"/>
</dbReference>
<feature type="binding site" evidence="10">
    <location>
        <position position="36"/>
    </location>
    <ligand>
        <name>Ca(2+)</name>
        <dbReference type="ChEBI" id="CHEBI:29108"/>
        <label>1</label>
    </ligand>
</feature>
<dbReference type="GeneTree" id="ENSGT00940000158379"/>
<dbReference type="InterPro" id="IPR013273">
    <property type="entry name" value="ADAMTS/ADAMTS-like"/>
</dbReference>
<dbReference type="GO" id="GO:0030198">
    <property type="term" value="P:extracellular matrix organization"/>
    <property type="evidence" value="ECO:0007669"/>
    <property type="project" value="InterPro"/>
</dbReference>
<dbReference type="InterPro" id="IPR035914">
    <property type="entry name" value="Sperma_CUB_dom_sf"/>
</dbReference>
<evidence type="ECO:0000256" key="10">
    <source>
        <dbReference type="PIRSR" id="PIRSR613273-2"/>
    </source>
</evidence>
<dbReference type="Pfam" id="PF19030">
    <property type="entry name" value="TSP1_ADAMTS"/>
    <property type="match status" value="9"/>
</dbReference>
<evidence type="ECO:0000256" key="6">
    <source>
        <dbReference type="ARBA" id="ARBA00022801"/>
    </source>
</evidence>
<keyword evidence="7" id="KW-0862">Zinc</keyword>
<evidence type="ECO:0000256" key="7">
    <source>
        <dbReference type="ARBA" id="ARBA00022833"/>
    </source>
</evidence>
<dbReference type="InterPro" id="IPR041645">
    <property type="entry name" value="ADAMTS_CR_2"/>
</dbReference>
<evidence type="ECO:0000256" key="4">
    <source>
        <dbReference type="ARBA" id="ARBA00022729"/>
    </source>
</evidence>
<gene>
    <name evidence="15" type="primary">ADAMTS13</name>
</gene>
<evidence type="ECO:0000313" key="16">
    <source>
        <dbReference type="Proteomes" id="UP000694620"/>
    </source>
</evidence>
<keyword evidence="4" id="KW-0732">Signal</keyword>
<dbReference type="SUPFAM" id="SSF82895">
    <property type="entry name" value="TSP-1 type 1 repeat"/>
    <property type="match status" value="7"/>
</dbReference>
<evidence type="ECO:0000256" key="3">
    <source>
        <dbReference type="ARBA" id="ARBA00022723"/>
    </source>
</evidence>
<keyword evidence="3 10" id="KW-0479">Metal-binding</keyword>
<evidence type="ECO:0000259" key="13">
    <source>
        <dbReference type="Pfam" id="PF17771"/>
    </source>
</evidence>
<dbReference type="AlphaFoldDB" id="A0A8C4SAN2"/>
<name>A0A8C4SAN2_ERPCA</name>
<evidence type="ECO:0000256" key="5">
    <source>
        <dbReference type="ARBA" id="ARBA00022737"/>
    </source>
</evidence>
<reference evidence="15" key="3">
    <citation type="submission" date="2025-09" db="UniProtKB">
        <authorList>
            <consortium name="Ensembl"/>
        </authorList>
    </citation>
    <scope>IDENTIFICATION</scope>
</reference>
<reference evidence="15" key="2">
    <citation type="submission" date="2025-08" db="UniProtKB">
        <authorList>
            <consortium name="Ensembl"/>
        </authorList>
    </citation>
    <scope>IDENTIFICATION</scope>
</reference>
<dbReference type="Pfam" id="PF00090">
    <property type="entry name" value="TSP_1"/>
    <property type="match status" value="1"/>
</dbReference>
<dbReference type="GO" id="GO:0006508">
    <property type="term" value="P:proteolysis"/>
    <property type="evidence" value="ECO:0007669"/>
    <property type="project" value="TreeGrafter"/>
</dbReference>
<keyword evidence="2" id="KW-0964">Secreted</keyword>
<proteinExistence type="predicted"/>
<evidence type="ECO:0000259" key="14">
    <source>
        <dbReference type="Pfam" id="PF19236"/>
    </source>
</evidence>
<feature type="disulfide bond" evidence="11">
    <location>
        <begin position="148"/>
        <end position="186"/>
    </location>
</feature>
<dbReference type="PRINTS" id="PR01857">
    <property type="entry name" value="ADAMTSFAMILY"/>
</dbReference>
<feature type="disulfide bond" evidence="11">
    <location>
        <begin position="80"/>
        <end position="114"/>
    </location>
</feature>
<feature type="disulfide bond" evidence="11">
    <location>
        <begin position="144"/>
        <end position="181"/>
    </location>
</feature>
<dbReference type="InterPro" id="IPR010294">
    <property type="entry name" value="ADAMTS_spacer1"/>
</dbReference>
<keyword evidence="8 11" id="KW-1015">Disulfide bond</keyword>
<keyword evidence="10" id="KW-0106">Calcium</keyword>
<keyword evidence="5" id="KW-0677">Repeat</keyword>
<dbReference type="GO" id="GO:0005576">
    <property type="term" value="C:extracellular region"/>
    <property type="evidence" value="ECO:0007669"/>
    <property type="project" value="UniProtKB-SubCell"/>
</dbReference>
<protein>
    <submittedName>
        <fullName evidence="15">ADAM metallopeptidase with thrombospondin type 1 motif 13</fullName>
    </submittedName>
</protein>
<dbReference type="Gene3D" id="2.20.100.10">
    <property type="entry name" value="Thrombospondin type-1 (TSP1) repeat"/>
    <property type="match status" value="8"/>
</dbReference>
<feature type="disulfide bond" evidence="11">
    <location>
        <begin position="70"/>
        <end position="95"/>
    </location>
</feature>
<dbReference type="InterPro" id="IPR050439">
    <property type="entry name" value="ADAMTS_ADAMTS-like"/>
</dbReference>
<reference evidence="15" key="1">
    <citation type="submission" date="2021-06" db="EMBL/GenBank/DDBJ databases">
        <authorList>
            <consortium name="Wellcome Sanger Institute Data Sharing"/>
        </authorList>
    </citation>
    <scope>NUCLEOTIDE SEQUENCE [LARGE SCALE GENOMIC DNA]</scope>
</reference>
<dbReference type="PANTHER" id="PTHR13723:SF20">
    <property type="entry name" value="A DISINTEGRIN AND METALLOPROTEINASE WITH THROMBOSPONDIN MOTIFS 13"/>
    <property type="match status" value="1"/>
</dbReference>
<evidence type="ECO:0000313" key="15">
    <source>
        <dbReference type="Ensembl" id="ENSECRP00000014078.1"/>
    </source>
</evidence>
<organism evidence="15 16">
    <name type="scientific">Erpetoichthys calabaricus</name>
    <name type="common">Rope fish</name>
    <name type="synonym">Calamoichthys calabaricus</name>
    <dbReference type="NCBI Taxonomy" id="27687"/>
    <lineage>
        <taxon>Eukaryota</taxon>
        <taxon>Metazoa</taxon>
        <taxon>Chordata</taxon>
        <taxon>Craniata</taxon>
        <taxon>Vertebrata</taxon>
        <taxon>Euteleostomi</taxon>
        <taxon>Actinopterygii</taxon>
        <taxon>Polypteriformes</taxon>
        <taxon>Polypteridae</taxon>
        <taxon>Erpetoichthys</taxon>
    </lineage>
</organism>
<dbReference type="InterPro" id="IPR036383">
    <property type="entry name" value="TSP1_rpt_sf"/>
</dbReference>
<keyword evidence="16" id="KW-1185">Reference proteome</keyword>
<dbReference type="Gene3D" id="2.60.120.830">
    <property type="match status" value="1"/>
</dbReference>
<dbReference type="Pfam" id="PF05986">
    <property type="entry name" value="ADAMTS_spacer1"/>
    <property type="match status" value="1"/>
</dbReference>
<dbReference type="FunFam" id="2.20.100.10:FF:000005">
    <property type="entry name" value="ADAM metallopeptidase with thrombospondin type 1 motif 9"/>
    <property type="match status" value="2"/>
</dbReference>
<evidence type="ECO:0000256" key="1">
    <source>
        <dbReference type="ARBA" id="ARBA00004613"/>
    </source>
</evidence>
<feature type="domain" description="ADAMTS/ADAMTS-like Spacer 1" evidence="12">
    <location>
        <begin position="306"/>
        <end position="428"/>
    </location>
</feature>
<keyword evidence="6" id="KW-0378">Hydrolase</keyword>
<dbReference type="InterPro" id="IPR045371">
    <property type="entry name" value="ADAMTS_CR_3"/>
</dbReference>
<feature type="binding site" evidence="10">
    <location>
        <position position="36"/>
    </location>
    <ligand>
        <name>Ca(2+)</name>
        <dbReference type="ChEBI" id="CHEBI:29108"/>
        <label>2</label>
    </ligand>
</feature>
<dbReference type="GO" id="GO:0046872">
    <property type="term" value="F:metal ion binding"/>
    <property type="evidence" value="ECO:0007669"/>
    <property type="project" value="UniProtKB-KW"/>
</dbReference>
<evidence type="ECO:0000256" key="11">
    <source>
        <dbReference type="PIRSR" id="PIRSR613273-3"/>
    </source>
</evidence>
<dbReference type="GO" id="GO:0004222">
    <property type="term" value="F:metalloendopeptidase activity"/>
    <property type="evidence" value="ECO:0007669"/>
    <property type="project" value="TreeGrafter"/>
</dbReference>
<dbReference type="FunFam" id="2.20.100.10:FF:000001">
    <property type="entry name" value="semaphorin-5A isoform X1"/>
    <property type="match status" value="1"/>
</dbReference>
<dbReference type="Proteomes" id="UP000694620">
    <property type="component" value="Chromosome 9"/>
</dbReference>
<feature type="disulfide bond" evidence="11">
    <location>
        <begin position="59"/>
        <end position="85"/>
    </location>
</feature>
<feature type="domain" description="ADAMTS/ADAMTS-like cysteine-rich" evidence="14">
    <location>
        <begin position="189"/>
        <end position="303"/>
    </location>
</feature>
<feature type="disulfide bond" evidence="11">
    <location>
        <begin position="159"/>
        <end position="171"/>
    </location>
</feature>
<dbReference type="Pfam" id="PF17771">
    <property type="entry name" value="ADAMTS_CR_2"/>
    <property type="match status" value="1"/>
</dbReference>
<dbReference type="Pfam" id="PF19236">
    <property type="entry name" value="ADAMTS_CR_3"/>
    <property type="match status" value="1"/>
</dbReference>
<feature type="domain" description="ADAMTS cysteine-rich" evidence="13">
    <location>
        <begin position="49"/>
        <end position="120"/>
    </location>
</feature>